<proteinExistence type="inferred from homology"/>
<dbReference type="GO" id="GO:0071973">
    <property type="term" value="P:bacterial-type flagellum-dependent cell motility"/>
    <property type="evidence" value="ECO:0007669"/>
    <property type="project" value="InterPro"/>
</dbReference>
<dbReference type="GO" id="GO:0006935">
    <property type="term" value="P:chemotaxis"/>
    <property type="evidence" value="ECO:0007669"/>
    <property type="project" value="UniProtKB-KW"/>
</dbReference>
<evidence type="ECO:0000256" key="2">
    <source>
        <dbReference type="ARBA" id="ARBA00004413"/>
    </source>
</evidence>
<dbReference type="GO" id="GO:0009425">
    <property type="term" value="C:bacterial-type flagellum basal body"/>
    <property type="evidence" value="ECO:0007669"/>
    <property type="project" value="UniProtKB-SubCell"/>
</dbReference>
<dbReference type="PIRSF" id="PIRSF003161">
    <property type="entry name" value="FliG"/>
    <property type="match status" value="1"/>
</dbReference>
<evidence type="ECO:0000256" key="3">
    <source>
        <dbReference type="ARBA" id="ARBA00010299"/>
    </source>
</evidence>
<dbReference type="InterPro" id="IPR023087">
    <property type="entry name" value="Flg_Motor_Flig_C"/>
</dbReference>
<dbReference type="Gene3D" id="1.20.5.2020">
    <property type="match status" value="1"/>
</dbReference>
<dbReference type="InterPro" id="IPR032779">
    <property type="entry name" value="FliG_M"/>
</dbReference>
<evidence type="ECO:0000259" key="10">
    <source>
        <dbReference type="Pfam" id="PF01706"/>
    </source>
</evidence>
<evidence type="ECO:0000259" key="11">
    <source>
        <dbReference type="Pfam" id="PF14841"/>
    </source>
</evidence>
<keyword evidence="5" id="KW-1003">Cell membrane</keyword>
<dbReference type="SUPFAM" id="SSF48029">
    <property type="entry name" value="FliG"/>
    <property type="match status" value="2"/>
</dbReference>
<keyword evidence="9" id="KW-0975">Bacterial flagellum</keyword>
<evidence type="ECO:0000256" key="1">
    <source>
        <dbReference type="ARBA" id="ARBA00004117"/>
    </source>
</evidence>
<evidence type="ECO:0000256" key="7">
    <source>
        <dbReference type="ARBA" id="ARBA00022779"/>
    </source>
</evidence>
<keyword evidence="13" id="KW-0282">Flagellum</keyword>
<sequence length="344" mass="38542">MSLQLNQRQRAQYDELSMSEKIAILLIQVGEELTSEIFKNLDIDGITEISKQIMQLKGTDKAIGGAVLEEFYAIFQSNQYINSGGLDYARELLNKALGPEEAKRVLDKLAKTMQSAKNFAYLSKIRPQQLADFIVNEHPQTIALILAHMDASSAAETLGHFSDDNMRAEIAIRMANLGDISPNVVKRVSTVLENKLESLTSYKVEVGGPRAVAEMFNRLGQKAAKSTLSYIEQIDEQLANEIKEMMFTFEDIVNLDKNAIREILKVADKKDLTMALKAANDSLKQKFLDQMSTRASEQFIEEMQFLGAVRMRDVEAAQRKIVEAVQTLSEQGLIQVGEEEDVVE</sequence>
<dbReference type="Pfam" id="PF14842">
    <property type="entry name" value="FliG_N"/>
    <property type="match status" value="1"/>
</dbReference>
<comment type="subcellular location">
    <subcellularLocation>
        <location evidence="1">Bacterial flagellum basal body</location>
    </subcellularLocation>
    <subcellularLocation>
        <location evidence="2">Cell membrane</location>
        <topology evidence="2">Peripheral membrane protein</topology>
        <orientation evidence="2">Cytoplasmic side</orientation>
    </subcellularLocation>
</comment>
<gene>
    <name evidence="13" type="primary">fliG</name>
    <name evidence="13" type="ORF">F4V45_01505</name>
</gene>
<reference evidence="13 14" key="1">
    <citation type="submission" date="2019-09" db="EMBL/GenBank/DDBJ databases">
        <title>Draft genome sequence of various Type strains from the CCUG.</title>
        <authorList>
            <person name="Pineiro-Iglesias B."/>
            <person name="Tunovic T."/>
            <person name="Unosson C."/>
            <person name="Inganas E."/>
            <person name="Ohlen M."/>
            <person name="Cardew S."/>
            <person name="Jensie-Markopoulos S."/>
            <person name="Salva-Serra F."/>
            <person name="Jaen-Luchoro D."/>
            <person name="Karlsson R."/>
            <person name="Svensson-Stadler L."/>
            <person name="Chun J."/>
            <person name="Moore E."/>
        </authorList>
    </citation>
    <scope>NUCLEOTIDE SEQUENCE [LARGE SCALE GENOMIC DNA]</scope>
    <source>
        <strain evidence="13 14">CCUG 32756T</strain>
    </source>
</reference>
<keyword evidence="7" id="KW-0283">Flagellar rotation</keyword>
<feature type="domain" description="Flagellar motor switch protein FliG N-terminal" evidence="12">
    <location>
        <begin position="15"/>
        <end position="115"/>
    </location>
</feature>
<dbReference type="AlphaFoldDB" id="A0A5M9QRW5"/>
<dbReference type="RefSeq" id="WP_150336752.1">
    <property type="nucleotide sequence ID" value="NZ_JAERIX010000058.1"/>
</dbReference>
<organism evidence="13 14">
    <name type="scientific">Helicobacter canis</name>
    <dbReference type="NCBI Taxonomy" id="29419"/>
    <lineage>
        <taxon>Bacteria</taxon>
        <taxon>Pseudomonadati</taxon>
        <taxon>Campylobacterota</taxon>
        <taxon>Epsilonproteobacteria</taxon>
        <taxon>Campylobacterales</taxon>
        <taxon>Helicobacteraceae</taxon>
        <taxon>Helicobacter</taxon>
    </lineage>
</organism>
<dbReference type="PANTHER" id="PTHR30534">
    <property type="entry name" value="FLAGELLAR MOTOR SWITCH PROTEIN FLIG"/>
    <property type="match status" value="1"/>
</dbReference>
<evidence type="ECO:0000256" key="5">
    <source>
        <dbReference type="ARBA" id="ARBA00022475"/>
    </source>
</evidence>
<dbReference type="Proteomes" id="UP000323707">
    <property type="component" value="Unassembled WGS sequence"/>
</dbReference>
<evidence type="ECO:0000313" key="13">
    <source>
        <dbReference type="EMBL" id="KAA8710951.1"/>
    </source>
</evidence>
<evidence type="ECO:0000256" key="4">
    <source>
        <dbReference type="ARBA" id="ARBA00021870"/>
    </source>
</evidence>
<comment type="similarity">
    <text evidence="3">Belongs to the FliG family.</text>
</comment>
<evidence type="ECO:0000256" key="9">
    <source>
        <dbReference type="ARBA" id="ARBA00023143"/>
    </source>
</evidence>
<comment type="caution">
    <text evidence="13">The sequence shown here is derived from an EMBL/GenBank/DDBJ whole genome shotgun (WGS) entry which is preliminary data.</text>
</comment>
<protein>
    <recommendedName>
        <fullName evidence="4">Flagellar motor switch protein FliG</fullName>
    </recommendedName>
</protein>
<dbReference type="GO" id="GO:0003774">
    <property type="term" value="F:cytoskeletal motor activity"/>
    <property type="evidence" value="ECO:0007669"/>
    <property type="project" value="InterPro"/>
</dbReference>
<dbReference type="PRINTS" id="PR00954">
    <property type="entry name" value="FLGMOTORFLIG"/>
</dbReference>
<dbReference type="PANTHER" id="PTHR30534:SF0">
    <property type="entry name" value="FLAGELLAR MOTOR SWITCH PROTEIN FLIG"/>
    <property type="match status" value="1"/>
</dbReference>
<dbReference type="Pfam" id="PF01706">
    <property type="entry name" value="FliG_C"/>
    <property type="match status" value="1"/>
</dbReference>
<evidence type="ECO:0000256" key="6">
    <source>
        <dbReference type="ARBA" id="ARBA00022500"/>
    </source>
</evidence>
<dbReference type="GO" id="GO:0005886">
    <property type="term" value="C:plasma membrane"/>
    <property type="evidence" value="ECO:0007669"/>
    <property type="project" value="UniProtKB-SubCell"/>
</dbReference>
<keyword evidence="13" id="KW-0966">Cell projection</keyword>
<dbReference type="InterPro" id="IPR011002">
    <property type="entry name" value="FliG_a-hlx"/>
</dbReference>
<dbReference type="InterPro" id="IPR000090">
    <property type="entry name" value="Flg_Motor_Flig"/>
</dbReference>
<dbReference type="EMBL" id="VXKE01000005">
    <property type="protein sequence ID" value="KAA8710951.1"/>
    <property type="molecule type" value="Genomic_DNA"/>
</dbReference>
<feature type="domain" description="Flagellar motor switch protein FliG C-terminal" evidence="10">
    <location>
        <begin position="231"/>
        <end position="335"/>
    </location>
</feature>
<dbReference type="Gene3D" id="1.10.220.30">
    <property type="match status" value="3"/>
</dbReference>
<name>A0A5M9QRW5_9HELI</name>
<keyword evidence="13" id="KW-0969">Cilium</keyword>
<accession>A0A5M9QRW5</accession>
<dbReference type="Pfam" id="PF14841">
    <property type="entry name" value="FliG_M"/>
    <property type="match status" value="1"/>
</dbReference>
<feature type="domain" description="Flagellar motor switch protein FliG middle" evidence="11">
    <location>
        <begin position="127"/>
        <end position="201"/>
    </location>
</feature>
<keyword evidence="8" id="KW-0472">Membrane</keyword>
<evidence type="ECO:0000256" key="8">
    <source>
        <dbReference type="ARBA" id="ARBA00023136"/>
    </source>
</evidence>
<dbReference type="InterPro" id="IPR028263">
    <property type="entry name" value="FliG_N"/>
</dbReference>
<keyword evidence="6" id="KW-0145">Chemotaxis</keyword>
<dbReference type="NCBIfam" id="TIGR00207">
    <property type="entry name" value="fliG"/>
    <property type="match status" value="1"/>
</dbReference>
<evidence type="ECO:0000313" key="14">
    <source>
        <dbReference type="Proteomes" id="UP000323707"/>
    </source>
</evidence>
<evidence type="ECO:0000259" key="12">
    <source>
        <dbReference type="Pfam" id="PF14842"/>
    </source>
</evidence>